<dbReference type="GO" id="GO:0051782">
    <property type="term" value="P:negative regulation of cell division"/>
    <property type="evidence" value="ECO:0007669"/>
    <property type="project" value="TreeGrafter"/>
</dbReference>
<dbReference type="Pfam" id="PF10609">
    <property type="entry name" value="ParA"/>
    <property type="match status" value="1"/>
</dbReference>
<feature type="compositionally biased region" description="Low complexity" evidence="3">
    <location>
        <begin position="207"/>
        <end position="219"/>
    </location>
</feature>
<dbReference type="KEGG" id="ccu:Ccur_13170"/>
<gene>
    <name evidence="4" type="ordered locus">Ccur_13170</name>
</gene>
<reference evidence="4 5" key="1">
    <citation type="journal article" date="2009" name="Stand. Genomic Sci.">
        <title>Complete genome sequence of Cryptobacterium curtum type strain (12-3).</title>
        <authorList>
            <person name="Mavrommatis K."/>
            <person name="Pukall R."/>
            <person name="Rohde C."/>
            <person name="Chen F."/>
            <person name="Sims D."/>
            <person name="Brettin T."/>
            <person name="Kuske C."/>
            <person name="Detter J.C."/>
            <person name="Han C."/>
            <person name="Lapidus A."/>
            <person name="Copeland A."/>
            <person name="Glavina Del Rio T."/>
            <person name="Nolan M."/>
            <person name="Lucas S."/>
            <person name="Tice H."/>
            <person name="Cheng J.F."/>
            <person name="Bruce D."/>
            <person name="Goodwin L."/>
            <person name="Pitluck S."/>
            <person name="Ovchinnikova G."/>
            <person name="Pati A."/>
            <person name="Ivanova N."/>
            <person name="Chen A."/>
            <person name="Palaniappan K."/>
            <person name="Chain P."/>
            <person name="D'haeseleer P."/>
            <person name="Goker M."/>
            <person name="Bristow J."/>
            <person name="Eisen J.A."/>
            <person name="Markowitz V."/>
            <person name="Hugenholtz P."/>
            <person name="Rohde M."/>
            <person name="Klenk H.P."/>
            <person name="Kyrpides N.C."/>
        </authorList>
    </citation>
    <scope>NUCLEOTIDE SEQUENCE [LARGE SCALE GENOMIC DNA]</scope>
    <source>
        <strain evidence="5">ATCC 700683 / DSM 15641 / 12-3</strain>
    </source>
</reference>
<feature type="region of interest" description="Disordered" evidence="3">
    <location>
        <begin position="200"/>
        <end position="230"/>
    </location>
</feature>
<dbReference type="Gene3D" id="3.40.50.300">
    <property type="entry name" value="P-loop containing nucleotide triphosphate hydrolases"/>
    <property type="match status" value="1"/>
</dbReference>
<evidence type="ECO:0000313" key="4">
    <source>
        <dbReference type="EMBL" id="ACU94995.1"/>
    </source>
</evidence>
<proteinExistence type="predicted"/>
<dbReference type="GO" id="GO:0016887">
    <property type="term" value="F:ATP hydrolysis activity"/>
    <property type="evidence" value="ECO:0007669"/>
    <property type="project" value="TreeGrafter"/>
</dbReference>
<name>C7ML48_CRYCD</name>
<dbReference type="InterPro" id="IPR027417">
    <property type="entry name" value="P-loop_NTPase"/>
</dbReference>
<keyword evidence="5" id="KW-1185">Reference proteome</keyword>
<evidence type="ECO:0000256" key="1">
    <source>
        <dbReference type="ARBA" id="ARBA00022741"/>
    </source>
</evidence>
<dbReference type="HOGENOM" id="CLU_545990_0_0_11"/>
<feature type="compositionally biased region" description="Polar residues" evidence="3">
    <location>
        <begin position="139"/>
        <end position="150"/>
    </location>
</feature>
<dbReference type="InterPro" id="IPR050625">
    <property type="entry name" value="ParA/MinD_ATPase"/>
</dbReference>
<dbReference type="SUPFAM" id="SSF52540">
    <property type="entry name" value="P-loop containing nucleoside triphosphate hydrolases"/>
    <property type="match status" value="1"/>
</dbReference>
<dbReference type="GO" id="GO:0005829">
    <property type="term" value="C:cytosol"/>
    <property type="evidence" value="ECO:0007669"/>
    <property type="project" value="TreeGrafter"/>
</dbReference>
<evidence type="ECO:0000256" key="3">
    <source>
        <dbReference type="SAM" id="MobiDB-lite"/>
    </source>
</evidence>
<protein>
    <submittedName>
        <fullName evidence="4">ATPase involved in chromosome partitioning</fullName>
    </submittedName>
</protein>
<sequence length="541" mass="56910">MKDNQQETATIDTAYQGAILCAECEALRNPIMLGLPDEQLDQQPWLTTFSDADEARHQIRHFHNAGVKIPVWVAGSDQVDAINLAAALCSDGVAASLVSFKGTGSLYSRARIAGIEEVLGQQEFLERFSICKQRFSARQLSTSETSTSHQPMVGVSAPSEPLSEALSSSIESVPTPEACSVPIQPMPEATMPLEAVPKATAPASLGSSSKVTVSSPKPTGEAIATSTGRAEEATTSLSQCLSGRNSSNGFSCDQVEKDQFNAVSNPAQKPTTLVSGASAPSKAFILAVVSAEGGSGKSAVAALAAMYLQSKGCRTVLVDGDLQGGDLGYLTDEATSVRLDDLIGSPARIEALKPHDKIPALVTAPAHVEVSEQVAPQFKQVIDQLSERFDAVVVNTGSEWGDVQLDVIAAASRTVFLIGQQPWSLKRCRHVLDLCARCGVASQSFLFAVNHCTRQALLTSIDVSCALSGAHAVELQEGGKVVSEYLGSGQPSELLEVKNAFAQSVFAMVDGMAPALAGGNSSDQAVHSFSFNPFTLLRSRS</sequence>
<dbReference type="GO" id="GO:0005524">
    <property type="term" value="F:ATP binding"/>
    <property type="evidence" value="ECO:0007669"/>
    <property type="project" value="UniProtKB-KW"/>
</dbReference>
<dbReference type="PANTHER" id="PTHR43384">
    <property type="entry name" value="SEPTUM SITE-DETERMINING PROTEIN MIND HOMOLOG, CHLOROPLASTIC-RELATED"/>
    <property type="match status" value="1"/>
</dbReference>
<dbReference type="InterPro" id="IPR033756">
    <property type="entry name" value="YlxH/NBP35"/>
</dbReference>
<accession>C7ML48</accession>
<evidence type="ECO:0000313" key="5">
    <source>
        <dbReference type="Proteomes" id="UP000000954"/>
    </source>
</evidence>
<dbReference type="STRING" id="469378.Ccur_13170"/>
<dbReference type="AlphaFoldDB" id="C7ML48"/>
<evidence type="ECO:0000256" key="2">
    <source>
        <dbReference type="ARBA" id="ARBA00022840"/>
    </source>
</evidence>
<organism evidence="4 5">
    <name type="scientific">Cryptobacterium curtum (strain ATCC 700683 / DSM 15641 / CCUG 43107 / 12-3)</name>
    <dbReference type="NCBI Taxonomy" id="469378"/>
    <lineage>
        <taxon>Bacteria</taxon>
        <taxon>Bacillati</taxon>
        <taxon>Actinomycetota</taxon>
        <taxon>Coriobacteriia</taxon>
        <taxon>Eggerthellales</taxon>
        <taxon>Eggerthellaceae</taxon>
        <taxon>Cryptobacterium</taxon>
    </lineage>
</organism>
<dbReference type="OrthoDB" id="3171697at2"/>
<feature type="region of interest" description="Disordered" evidence="3">
    <location>
        <begin position="139"/>
        <end position="161"/>
    </location>
</feature>
<dbReference type="eggNOG" id="COG0455">
    <property type="taxonomic scope" value="Bacteria"/>
</dbReference>
<dbReference type="EMBL" id="CP001682">
    <property type="protein sequence ID" value="ACU94995.1"/>
    <property type="molecule type" value="Genomic_DNA"/>
</dbReference>
<keyword evidence="2" id="KW-0067">ATP-binding</keyword>
<dbReference type="PANTHER" id="PTHR43384:SF13">
    <property type="entry name" value="SLR0110 PROTEIN"/>
    <property type="match status" value="1"/>
</dbReference>
<dbReference type="RefSeq" id="WP_015778858.1">
    <property type="nucleotide sequence ID" value="NC_013170.1"/>
</dbReference>
<dbReference type="GO" id="GO:0009898">
    <property type="term" value="C:cytoplasmic side of plasma membrane"/>
    <property type="evidence" value="ECO:0007669"/>
    <property type="project" value="TreeGrafter"/>
</dbReference>
<keyword evidence="1" id="KW-0547">Nucleotide-binding</keyword>
<dbReference type="Proteomes" id="UP000000954">
    <property type="component" value="Chromosome"/>
</dbReference>